<evidence type="ECO:0000256" key="2">
    <source>
        <dbReference type="ARBA" id="ARBA00022737"/>
    </source>
</evidence>
<feature type="domain" description="Nephrocystin 3-like N-terminal" evidence="5">
    <location>
        <begin position="292"/>
        <end position="440"/>
    </location>
</feature>
<keyword evidence="1 3" id="KW-0853">WD repeat</keyword>
<keyword evidence="2" id="KW-0677">Repeat</keyword>
<dbReference type="PROSITE" id="PS50294">
    <property type="entry name" value="WD_REPEATS_REGION"/>
    <property type="match status" value="1"/>
</dbReference>
<accession>A0ABQ3NQJ1</accession>
<dbReference type="InterPro" id="IPR056884">
    <property type="entry name" value="NPHP3-like_N"/>
</dbReference>
<dbReference type="EMBL" id="BNDV01000010">
    <property type="protein sequence ID" value="GHI15054.1"/>
    <property type="molecule type" value="Genomic_DNA"/>
</dbReference>
<evidence type="ECO:0000256" key="1">
    <source>
        <dbReference type="ARBA" id="ARBA00022574"/>
    </source>
</evidence>
<organism evidence="6 7">
    <name type="scientific">Streptomyces virginiae</name>
    <name type="common">Streptomyces cinnamonensis</name>
    <dbReference type="NCBI Taxonomy" id="1961"/>
    <lineage>
        <taxon>Bacteria</taxon>
        <taxon>Bacillati</taxon>
        <taxon>Actinomycetota</taxon>
        <taxon>Actinomycetes</taxon>
        <taxon>Kitasatosporales</taxon>
        <taxon>Streptomycetaceae</taxon>
        <taxon>Streptomyces</taxon>
    </lineage>
</organism>
<dbReference type="Gene3D" id="3.40.50.1460">
    <property type="match status" value="1"/>
</dbReference>
<evidence type="ECO:0000256" key="3">
    <source>
        <dbReference type="PROSITE-ProRule" id="PRU00221"/>
    </source>
</evidence>
<feature type="region of interest" description="Disordered" evidence="4">
    <location>
        <begin position="375"/>
        <end position="397"/>
    </location>
</feature>
<dbReference type="PROSITE" id="PS00678">
    <property type="entry name" value="WD_REPEATS_1"/>
    <property type="match status" value="1"/>
</dbReference>
<gene>
    <name evidence="6" type="ORF">Scinn_45170</name>
</gene>
<keyword evidence="7" id="KW-1185">Reference proteome</keyword>
<evidence type="ECO:0000256" key="4">
    <source>
        <dbReference type="SAM" id="MobiDB-lite"/>
    </source>
</evidence>
<dbReference type="SMART" id="SM00320">
    <property type="entry name" value="WD40"/>
    <property type="match status" value="8"/>
</dbReference>
<dbReference type="Pfam" id="PF00400">
    <property type="entry name" value="WD40"/>
    <property type="match status" value="4"/>
</dbReference>
<protein>
    <recommendedName>
        <fullName evidence="5">Nephrocystin 3-like N-terminal domain-containing protein</fullName>
    </recommendedName>
</protein>
<dbReference type="SUPFAM" id="SSF50978">
    <property type="entry name" value="WD40 repeat-like"/>
    <property type="match status" value="1"/>
</dbReference>
<evidence type="ECO:0000259" key="5">
    <source>
        <dbReference type="Pfam" id="PF24883"/>
    </source>
</evidence>
<dbReference type="InterPro" id="IPR001680">
    <property type="entry name" value="WD40_rpt"/>
</dbReference>
<dbReference type="Pfam" id="PF24883">
    <property type="entry name" value="NPHP3_N"/>
    <property type="match status" value="1"/>
</dbReference>
<dbReference type="Gene3D" id="2.130.10.10">
    <property type="entry name" value="YVTN repeat-like/Quinoprotein amine dehydrogenase"/>
    <property type="match status" value="2"/>
</dbReference>
<dbReference type="PROSITE" id="PS50082">
    <property type="entry name" value="WD_REPEATS_2"/>
    <property type="match status" value="1"/>
</dbReference>
<dbReference type="InterPro" id="IPR019775">
    <property type="entry name" value="WD40_repeat_CS"/>
</dbReference>
<sequence>MVLSIGVGSFDEGSEMEDLGFVPTRVEEVQEAFRSFGASGETALDRTEGEIDALLRKWIVDERKSADVLVVHLIGHGRADRSGRLSLVAHDDRDVEVDRWIEKAQQEAERSGDQRRVVFLVDTCSAGTATGRQPISELDGRRGVWSLGASVSSSPTERGRFSGWIASALDVLRYRDFAPDVESVGFTHFVKELIAQVKADTTWRMSLGFSVEQGDGEWPFLPNPLTLRSTPEQIRLQRRSLGYVPGEDLGDRIAAGEEITDGLYFIDRASGRGLFSTDHTTGFFSGRAAELKHYLAWLDGDSPLLTVTGAAGAGKSGLLGLIVCAAHPHLRRTVRALWEPAGRDLPEVPDVVAVHARQRSVQQVITAIADQAGLTVPKGDGADDEAPDQADGGSEPVAWSHGLLREALRLEGRHRLIVVDAVDESTEPRAMLRLVSGLIAPAERDGAASVAPCRILLGGRREVTAELSGTAATSGIAVERIDLDTAEPVALQHDVHRYIKGLLTASKPYAYGPPSDFVDYLAKQGAQNIVCRLRSDSLWGPYLIAGLYVHYLVTLKNPPQDEATARAHTLAASAELPHLMEAVLAARKDEFVSLRAVLAVLARSQGDGMPQTTLRRCLRALGAGNVTERAFLATLREATPFLRTGVDPESDVALYRIFHQGLADYLRDHPVSSDPVDAAQSLDLERRILSEIVGPFVAEAGAEAGADRTGERWGTAEPYVLRHALGHVTRADSPAYAETLLTDPYFLIRFDPRQDPGAMDLTQSERAAEYVRLLSASWSVHSQLDNASDRASLFAFDAHRLNLPEHHARFTQIGAEVALQLGATCTVLWAEGGQLDSSARCIEHRDAMVNSLAFSPDGTLLAASTTGGVTVTDTLTWQSVGPVLGNGATSDVAFSPDGRLLAFGTRRWTKNVQLWDLRRRALVGEPWACRTGAVRALAFSPDSRHIAIGSADLDVSVWDVTGERPVEKARMEFSGAVTQVCFSPDGLLLAASGTGGLLVWRTEDWHPTSLSTHNTRGVAFSADGLLLAALSGTGVRLWTGDTLEFVRTVGGSGDGARHHLAFAADGSVLAVSALDSVEVIDMASGMITTNQAVATTNTTSLAFHPSDPSILVSGDAKGRVRVWKSPALSGAVPRLTRFGSAGAVGSPDGRLIAVVNHTTSCLELRDPASGRCLASAVTLGRAARLAFSPDSRTLGAVAYSRVLHILRTGSLPPPPAETLRIDGSVVYEPPLTFSPDSRLFALAVQEHPSRACVVKVWATHDLRLVQRIPLPGRPSSLGFSGPDRLFVTINGAVAVYSCGGAHAQELPE</sequence>
<proteinExistence type="predicted"/>
<comment type="caution">
    <text evidence="6">The sequence shown here is derived from an EMBL/GenBank/DDBJ whole genome shotgun (WGS) entry which is preliminary data.</text>
</comment>
<feature type="repeat" description="WD" evidence="3">
    <location>
        <begin position="927"/>
        <end position="968"/>
    </location>
</feature>
<evidence type="ECO:0000313" key="6">
    <source>
        <dbReference type="EMBL" id="GHI15054.1"/>
    </source>
</evidence>
<dbReference type="PANTHER" id="PTHR19879:SF9">
    <property type="entry name" value="TRANSCRIPTION INITIATION FACTOR TFIID SUBUNIT 5"/>
    <property type="match status" value="1"/>
</dbReference>
<dbReference type="InterPro" id="IPR015943">
    <property type="entry name" value="WD40/YVTN_repeat-like_dom_sf"/>
</dbReference>
<evidence type="ECO:0000313" key="7">
    <source>
        <dbReference type="Proteomes" id="UP000660554"/>
    </source>
</evidence>
<dbReference type="SUPFAM" id="SSF101908">
    <property type="entry name" value="Putative isomerase YbhE"/>
    <property type="match status" value="1"/>
</dbReference>
<dbReference type="InterPro" id="IPR036322">
    <property type="entry name" value="WD40_repeat_dom_sf"/>
</dbReference>
<dbReference type="Proteomes" id="UP000660554">
    <property type="component" value="Unassembled WGS sequence"/>
</dbReference>
<dbReference type="PANTHER" id="PTHR19879">
    <property type="entry name" value="TRANSCRIPTION INITIATION FACTOR TFIID"/>
    <property type="match status" value="1"/>
</dbReference>
<name>A0ABQ3NQJ1_STRVG</name>
<reference evidence="7" key="1">
    <citation type="submission" date="2020-09" db="EMBL/GenBank/DDBJ databases">
        <title>Whole genome shotgun sequence of Streptomyces cinnamonensis NBRC 15873.</title>
        <authorList>
            <person name="Komaki H."/>
            <person name="Tamura T."/>
        </authorList>
    </citation>
    <scope>NUCLEOTIDE SEQUENCE [LARGE SCALE GENOMIC DNA]</scope>
    <source>
        <strain evidence="7">NBRC 15873</strain>
    </source>
</reference>